<keyword evidence="1" id="KW-0732">Signal</keyword>
<feature type="signal peptide" evidence="1">
    <location>
        <begin position="1"/>
        <end position="17"/>
    </location>
</feature>
<dbReference type="AlphaFoldDB" id="A0AAV2BWU6"/>
<dbReference type="Gene3D" id="2.10.25.10">
    <property type="entry name" value="Laminin"/>
    <property type="match status" value="2"/>
</dbReference>
<evidence type="ECO:0000313" key="3">
    <source>
        <dbReference type="EMBL" id="CAL1300781.1"/>
    </source>
</evidence>
<dbReference type="CDD" id="cd19941">
    <property type="entry name" value="TIL"/>
    <property type="match status" value="1"/>
</dbReference>
<feature type="chain" id="PRO_5043371010" description="TIL domain-containing protein" evidence="1">
    <location>
        <begin position="18"/>
        <end position="189"/>
    </location>
</feature>
<feature type="domain" description="TIL" evidence="2">
    <location>
        <begin position="33"/>
        <end position="85"/>
    </location>
</feature>
<evidence type="ECO:0000259" key="2">
    <source>
        <dbReference type="Pfam" id="PF01826"/>
    </source>
</evidence>
<evidence type="ECO:0000256" key="1">
    <source>
        <dbReference type="SAM" id="SignalP"/>
    </source>
</evidence>
<accession>A0AAV2BWU6</accession>
<gene>
    <name evidence="3" type="ORF">LARSCL_LOCUS22117</name>
</gene>
<comment type="caution">
    <text evidence="3">The sequence shown here is derived from an EMBL/GenBank/DDBJ whole genome shotgun (WGS) entry which is preliminary data.</text>
</comment>
<dbReference type="SUPFAM" id="SSF57567">
    <property type="entry name" value="Serine protease inhibitors"/>
    <property type="match status" value="2"/>
</dbReference>
<keyword evidence="4" id="KW-1185">Reference proteome</keyword>
<feature type="domain" description="TIL" evidence="2">
    <location>
        <begin position="92"/>
        <end position="142"/>
    </location>
</feature>
<dbReference type="Proteomes" id="UP001497382">
    <property type="component" value="Unassembled WGS sequence"/>
</dbReference>
<dbReference type="EMBL" id="CAXIEN010000579">
    <property type="protein sequence ID" value="CAL1300781.1"/>
    <property type="molecule type" value="Genomic_DNA"/>
</dbReference>
<dbReference type="InterPro" id="IPR002919">
    <property type="entry name" value="TIL_dom"/>
</dbReference>
<protein>
    <recommendedName>
        <fullName evidence="2">TIL domain-containing protein</fullName>
    </recommendedName>
</protein>
<proteinExistence type="predicted"/>
<sequence length="189" mass="20484">MASLLHLFLSLLGLSIRHQPIPSTDVSVISTQCGANEHYVTCVNQCNKCVEPPPEECSGICTSGCDCLPGYTRNESSVCVPKEQCAKSVGCPVNEGQSNCVVYCNDCKRRGQCTLFICYKGCDCLEGYFRNNDRKCVPAAECSTKNEKVDTHMGGCIEARCAAFCQGYGKRGNCKEAYPGGEKLCLCSK</sequence>
<evidence type="ECO:0000313" key="4">
    <source>
        <dbReference type="Proteomes" id="UP001497382"/>
    </source>
</evidence>
<name>A0AAV2BWU6_9ARAC</name>
<dbReference type="Pfam" id="PF01826">
    <property type="entry name" value="TIL"/>
    <property type="match status" value="2"/>
</dbReference>
<organism evidence="3 4">
    <name type="scientific">Larinioides sclopetarius</name>
    <dbReference type="NCBI Taxonomy" id="280406"/>
    <lineage>
        <taxon>Eukaryota</taxon>
        <taxon>Metazoa</taxon>
        <taxon>Ecdysozoa</taxon>
        <taxon>Arthropoda</taxon>
        <taxon>Chelicerata</taxon>
        <taxon>Arachnida</taxon>
        <taxon>Araneae</taxon>
        <taxon>Araneomorphae</taxon>
        <taxon>Entelegynae</taxon>
        <taxon>Araneoidea</taxon>
        <taxon>Araneidae</taxon>
        <taxon>Larinioides</taxon>
    </lineage>
</organism>
<dbReference type="InterPro" id="IPR036084">
    <property type="entry name" value="Ser_inhib-like_sf"/>
</dbReference>
<reference evidence="3 4" key="1">
    <citation type="submission" date="2024-04" db="EMBL/GenBank/DDBJ databases">
        <authorList>
            <person name="Rising A."/>
            <person name="Reimegard J."/>
            <person name="Sonavane S."/>
            <person name="Akerstrom W."/>
            <person name="Nylinder S."/>
            <person name="Hedman E."/>
            <person name="Kallberg Y."/>
        </authorList>
    </citation>
    <scope>NUCLEOTIDE SEQUENCE [LARGE SCALE GENOMIC DNA]</scope>
</reference>